<protein>
    <submittedName>
        <fullName evidence="1">RCG57404</fullName>
    </submittedName>
</protein>
<sequence length="50" mass="5673">MHHDNYHVACCGSQIQYSPVAFLLPYLTWAQGMTSLLYCKALCTKPALWP</sequence>
<dbReference type="EMBL" id="CH473994">
    <property type="protein sequence ID" value="EDL93746.1"/>
    <property type="molecule type" value="Genomic_DNA"/>
</dbReference>
<organism evidence="1 2">
    <name type="scientific">Rattus norvegicus</name>
    <name type="common">Rat</name>
    <dbReference type="NCBI Taxonomy" id="10116"/>
    <lineage>
        <taxon>Eukaryota</taxon>
        <taxon>Metazoa</taxon>
        <taxon>Chordata</taxon>
        <taxon>Craniata</taxon>
        <taxon>Vertebrata</taxon>
        <taxon>Euteleostomi</taxon>
        <taxon>Mammalia</taxon>
        <taxon>Eutheria</taxon>
        <taxon>Euarchontoglires</taxon>
        <taxon>Glires</taxon>
        <taxon>Rodentia</taxon>
        <taxon>Myomorpha</taxon>
        <taxon>Muroidea</taxon>
        <taxon>Muridae</taxon>
        <taxon>Murinae</taxon>
        <taxon>Rattus</taxon>
    </lineage>
</organism>
<reference evidence="2" key="1">
    <citation type="submission" date="2005-09" db="EMBL/GenBank/DDBJ databases">
        <authorList>
            <person name="Mural R.J."/>
            <person name="Li P.W."/>
            <person name="Adams M.D."/>
            <person name="Amanatides P.G."/>
            <person name="Baden-Tillson H."/>
            <person name="Barnstead M."/>
            <person name="Chin S.H."/>
            <person name="Dew I."/>
            <person name="Evans C.A."/>
            <person name="Ferriera S."/>
            <person name="Flanigan M."/>
            <person name="Fosler C."/>
            <person name="Glodek A."/>
            <person name="Gu Z."/>
            <person name="Holt R.A."/>
            <person name="Jennings D."/>
            <person name="Kraft C.L."/>
            <person name="Lu F."/>
            <person name="Nguyen T."/>
            <person name="Nusskern D.R."/>
            <person name="Pfannkoch C.M."/>
            <person name="Sitter C."/>
            <person name="Sutton G.G."/>
            <person name="Venter J.C."/>
            <person name="Wang Z."/>
            <person name="Woodage T."/>
            <person name="Zheng X.H."/>
            <person name="Zhong F."/>
        </authorList>
    </citation>
    <scope>NUCLEOTIDE SEQUENCE [LARGE SCALE GENOMIC DNA]</scope>
    <source>
        <strain>BN</strain>
        <strain evidence="2">Sprague-Dawley</strain>
    </source>
</reference>
<evidence type="ECO:0000313" key="2">
    <source>
        <dbReference type="Proteomes" id="UP000234681"/>
    </source>
</evidence>
<accession>A6JP75</accession>
<gene>
    <name evidence="1" type="ORF">rCG_57404</name>
</gene>
<name>A6JP75_RAT</name>
<proteinExistence type="predicted"/>
<dbReference type="Proteomes" id="UP000234681">
    <property type="component" value="Chromosome 1"/>
</dbReference>
<dbReference type="AlphaFoldDB" id="A6JP75"/>
<evidence type="ECO:0000313" key="1">
    <source>
        <dbReference type="EMBL" id="EDL93746.1"/>
    </source>
</evidence>